<accession>A0ABY3FKD3</accession>
<gene>
    <name evidence="3" type="ORF">IQ05_03155</name>
</gene>
<keyword evidence="4" id="KW-1185">Reference proteome</keyword>
<dbReference type="PANTHER" id="PTHR30576:SF20">
    <property type="entry name" value="QUINOVOSAMINEPHOSPHOTRANSFERAE-RELATED"/>
    <property type="match status" value="1"/>
</dbReference>
<evidence type="ECO:0000313" key="3">
    <source>
        <dbReference type="EMBL" id="TWH99160.1"/>
    </source>
</evidence>
<sequence length="187" mass="21478">MLKRLFDILFSISAILLFGWIVVFSLVVAAVATNSNGLFFQKRIGRYGVTFTIIKLRTLCTYTDGTISIPRVGLLLRKSKLDELPQLVNILVGHMSFVGPRPDIVGYYNSLQGEERLILQLKPGLTSEASLKYFDEEVLLQQQENPKEYNDTVIFPDKVKLNLHYYYNHSILGDIKIIYKTLLRYIQ</sequence>
<protein>
    <submittedName>
        <fullName evidence="3">Lipopolysaccharide/colanic/teichoic acid biosynthesis glycosyltransferase</fullName>
    </submittedName>
</protein>
<dbReference type="InterPro" id="IPR003362">
    <property type="entry name" value="Bact_transf"/>
</dbReference>
<evidence type="ECO:0000313" key="4">
    <source>
        <dbReference type="Proteomes" id="UP000317519"/>
    </source>
</evidence>
<name>A0ABY3FKD3_9FLAO</name>
<proteinExistence type="inferred from homology"/>
<evidence type="ECO:0000256" key="1">
    <source>
        <dbReference type="ARBA" id="ARBA00006464"/>
    </source>
</evidence>
<reference evidence="3 4" key="1">
    <citation type="journal article" date="2015" name="Stand. Genomic Sci.">
        <title>Genomic Encyclopedia of Bacterial and Archaeal Type Strains, Phase III: the genomes of soil and plant-associated and newly described type strains.</title>
        <authorList>
            <person name="Whitman W.B."/>
            <person name="Woyke T."/>
            <person name="Klenk H.P."/>
            <person name="Zhou Y."/>
            <person name="Lilburn T.G."/>
            <person name="Beck B.J."/>
            <person name="De Vos P."/>
            <person name="Vandamme P."/>
            <person name="Eisen J.A."/>
            <person name="Garrity G."/>
            <person name="Hugenholtz P."/>
            <person name="Kyrpides N.C."/>
        </authorList>
    </citation>
    <scope>NUCLEOTIDE SEQUENCE [LARGE SCALE GENOMIC DNA]</scope>
    <source>
        <strain evidence="3 4">CGMCC 1.6847</strain>
    </source>
</reference>
<dbReference type="Pfam" id="PF02397">
    <property type="entry name" value="Bac_transf"/>
    <property type="match status" value="1"/>
</dbReference>
<organism evidence="3 4">
    <name type="scientific">Flavobacterium tiangeerense</name>
    <dbReference type="NCBI Taxonomy" id="459471"/>
    <lineage>
        <taxon>Bacteria</taxon>
        <taxon>Pseudomonadati</taxon>
        <taxon>Bacteroidota</taxon>
        <taxon>Flavobacteriia</taxon>
        <taxon>Flavobacteriales</taxon>
        <taxon>Flavobacteriaceae</taxon>
        <taxon>Flavobacterium</taxon>
    </lineage>
</organism>
<dbReference type="Proteomes" id="UP000317519">
    <property type="component" value="Unassembled WGS sequence"/>
</dbReference>
<dbReference type="PANTHER" id="PTHR30576">
    <property type="entry name" value="COLANIC BIOSYNTHESIS UDP-GLUCOSE LIPID CARRIER TRANSFERASE"/>
    <property type="match status" value="1"/>
</dbReference>
<comment type="caution">
    <text evidence="3">The sequence shown here is derived from an EMBL/GenBank/DDBJ whole genome shotgun (WGS) entry which is preliminary data.</text>
</comment>
<dbReference type="EMBL" id="VLKO01000016">
    <property type="protein sequence ID" value="TWH99160.1"/>
    <property type="molecule type" value="Genomic_DNA"/>
</dbReference>
<comment type="similarity">
    <text evidence="1">Belongs to the bacterial sugar transferase family.</text>
</comment>
<evidence type="ECO:0000259" key="2">
    <source>
        <dbReference type="Pfam" id="PF02397"/>
    </source>
</evidence>
<feature type="domain" description="Bacterial sugar transferase" evidence="2">
    <location>
        <begin position="3"/>
        <end position="186"/>
    </location>
</feature>
<dbReference type="RefSeq" id="WP_144894277.1">
    <property type="nucleotide sequence ID" value="NZ_VLKO01000016.1"/>
</dbReference>